<organism evidence="1">
    <name type="scientific">Salmonella enterica</name>
    <name type="common">Salmonella choleraesuis</name>
    <dbReference type="NCBI Taxonomy" id="28901"/>
    <lineage>
        <taxon>Bacteria</taxon>
        <taxon>Pseudomonadati</taxon>
        <taxon>Pseudomonadota</taxon>
        <taxon>Gammaproteobacteria</taxon>
        <taxon>Enterobacterales</taxon>
        <taxon>Enterobacteriaceae</taxon>
        <taxon>Salmonella</taxon>
    </lineage>
</organism>
<evidence type="ECO:0000313" key="1">
    <source>
        <dbReference type="EMBL" id="HAF4624173.1"/>
    </source>
</evidence>
<sequence length="57" mass="6194">MRAFMILLFPLLCVVIAGVLAVRGLDGWGWFLFAAVLCTGVDTVQKHVSNKNNSVSD</sequence>
<protein>
    <submittedName>
        <fullName evidence="1">Uncharacterized protein</fullName>
    </submittedName>
</protein>
<reference evidence="1" key="2">
    <citation type="submission" date="2020-02" db="EMBL/GenBank/DDBJ databases">
        <authorList>
            <consortium name="NCBI Pathogen Detection Project"/>
        </authorList>
    </citation>
    <scope>NUCLEOTIDE SEQUENCE</scope>
    <source>
        <strain evidence="1">MA.MC_07-0749</strain>
    </source>
</reference>
<dbReference type="EMBL" id="DAAVDT010000027">
    <property type="protein sequence ID" value="HAF4624173.1"/>
    <property type="molecule type" value="Genomic_DNA"/>
</dbReference>
<dbReference type="AlphaFoldDB" id="A0A747QZ94"/>
<gene>
    <name evidence="1" type="ORF">G9E47_004569</name>
</gene>
<name>A0A747QZ94_SALER</name>
<reference evidence="1" key="1">
    <citation type="journal article" date="2018" name="Genome Biol.">
        <title>SKESA: strategic k-mer extension for scrupulous assemblies.</title>
        <authorList>
            <person name="Souvorov A."/>
            <person name="Agarwala R."/>
            <person name="Lipman D.J."/>
        </authorList>
    </citation>
    <scope>NUCLEOTIDE SEQUENCE</scope>
    <source>
        <strain evidence="1">MA.MC_07-0749</strain>
    </source>
</reference>
<accession>A0A747QZ94</accession>
<comment type="caution">
    <text evidence="1">The sequence shown here is derived from an EMBL/GenBank/DDBJ whole genome shotgun (WGS) entry which is preliminary data.</text>
</comment>
<proteinExistence type="predicted"/>